<keyword evidence="2" id="KW-1185">Reference proteome</keyword>
<dbReference type="InterPro" id="IPR010775">
    <property type="entry name" value="DUF1365"/>
</dbReference>
<sequence length="253" mass="28349">MTAASIVHTRITHSRRAPVVHGFGYRGVSWLVDIDDLPRLPRGLGWLARFRADDHFPQPRTPAMTLRSRLEEYLDSVDVPRPTGRVTALTSPRVVGYVFNPITVFWCHDRAGTLSYVVAEVHNTYGHRFCYVVQTDADGQTTVDKQFYVSPFNDVTGRYRLTLPDPLAANSHGRVRLAVCLDRDGQPPFVATLTGRATPATTAEILRAQLRAPLAPWLVAARIRLHGIWLWSRGLRIQPRPASPQPPIKGLHP</sequence>
<dbReference type="PANTHER" id="PTHR33973">
    <property type="entry name" value="OS07G0153300 PROTEIN"/>
    <property type="match status" value="1"/>
</dbReference>
<protein>
    <recommendedName>
        <fullName evidence="3">DUF1365 domain-containing protein</fullName>
    </recommendedName>
</protein>
<comment type="caution">
    <text evidence="1">The sequence shown here is derived from an EMBL/GenBank/DDBJ whole genome shotgun (WGS) entry which is preliminary data.</text>
</comment>
<accession>A0A7M3SUH5</accession>
<dbReference type="PANTHER" id="PTHR33973:SF4">
    <property type="entry name" value="OS07G0153300 PROTEIN"/>
    <property type="match status" value="1"/>
</dbReference>
<dbReference type="AlphaFoldDB" id="A0A7M3SUH5"/>
<name>A0A7M3SUH5_9ACTN</name>
<proteinExistence type="predicted"/>
<reference evidence="2" key="1">
    <citation type="submission" date="2019-06" db="EMBL/GenBank/DDBJ databases">
        <title>Gordonia isolated from sludge of a wastewater treatment plant.</title>
        <authorList>
            <person name="Tamura T."/>
            <person name="Aoyama K."/>
            <person name="Kang Y."/>
            <person name="Saito S."/>
            <person name="Akiyama N."/>
            <person name="Yazawa K."/>
            <person name="Gonoi T."/>
            <person name="Mikami Y."/>
        </authorList>
    </citation>
    <scope>NUCLEOTIDE SEQUENCE [LARGE SCALE GENOMIC DNA]</scope>
    <source>
        <strain evidence="2">NBRC 107697</strain>
    </source>
</reference>
<dbReference type="Pfam" id="PF07103">
    <property type="entry name" value="DUF1365"/>
    <property type="match status" value="1"/>
</dbReference>
<dbReference type="Proteomes" id="UP000444980">
    <property type="component" value="Unassembled WGS sequence"/>
</dbReference>
<evidence type="ECO:0000313" key="1">
    <source>
        <dbReference type="EMBL" id="GED96299.1"/>
    </source>
</evidence>
<evidence type="ECO:0000313" key="2">
    <source>
        <dbReference type="Proteomes" id="UP000444980"/>
    </source>
</evidence>
<evidence type="ECO:0008006" key="3">
    <source>
        <dbReference type="Google" id="ProtNLM"/>
    </source>
</evidence>
<dbReference type="EMBL" id="BJOU01000001">
    <property type="protein sequence ID" value="GED96299.1"/>
    <property type="molecule type" value="Genomic_DNA"/>
</dbReference>
<dbReference type="RefSeq" id="WP_161925791.1">
    <property type="nucleotide sequence ID" value="NZ_BJOU01000001.1"/>
</dbReference>
<organism evidence="1 2">
    <name type="scientific">Gordonia crocea</name>
    <dbReference type="NCBI Taxonomy" id="589162"/>
    <lineage>
        <taxon>Bacteria</taxon>
        <taxon>Bacillati</taxon>
        <taxon>Actinomycetota</taxon>
        <taxon>Actinomycetes</taxon>
        <taxon>Mycobacteriales</taxon>
        <taxon>Gordoniaceae</taxon>
        <taxon>Gordonia</taxon>
    </lineage>
</organism>
<gene>
    <name evidence="1" type="ORF">nbrc107697_03380</name>
</gene>
<dbReference type="OrthoDB" id="9778801at2"/>